<evidence type="ECO:0000256" key="9">
    <source>
        <dbReference type="ARBA" id="ARBA00022840"/>
    </source>
</evidence>
<keyword evidence="8 12" id="KW-0547">Nucleotide-binding</keyword>
<evidence type="ECO:0000256" key="11">
    <source>
        <dbReference type="ARBA" id="ARBA00023306"/>
    </source>
</evidence>
<keyword evidence="7 12" id="KW-0132">Cell division</keyword>
<dbReference type="SUPFAM" id="SSF52540">
    <property type="entry name" value="P-loop containing nucleoside triphosphate hydrolases"/>
    <property type="match status" value="1"/>
</dbReference>
<dbReference type="RefSeq" id="WP_275823664.1">
    <property type="nucleotide sequence ID" value="NZ_JARHUD010000008.1"/>
</dbReference>
<evidence type="ECO:0000256" key="10">
    <source>
        <dbReference type="ARBA" id="ARBA00023136"/>
    </source>
</evidence>
<name>A0ABT5YPX7_9PROT</name>
<evidence type="ECO:0000256" key="3">
    <source>
        <dbReference type="ARBA" id="ARBA00005417"/>
    </source>
</evidence>
<evidence type="ECO:0000256" key="7">
    <source>
        <dbReference type="ARBA" id="ARBA00022618"/>
    </source>
</evidence>
<evidence type="ECO:0000256" key="2">
    <source>
        <dbReference type="ARBA" id="ARBA00004202"/>
    </source>
</evidence>
<dbReference type="InterPro" id="IPR003593">
    <property type="entry name" value="AAA+_ATPase"/>
</dbReference>
<protein>
    <recommendedName>
        <fullName evidence="4 12">Cell division ATP-binding protein FtsE</fullName>
    </recommendedName>
</protein>
<dbReference type="CDD" id="cd03255">
    <property type="entry name" value="ABC_MJ0796_LolCDE_FtsE"/>
    <property type="match status" value="1"/>
</dbReference>
<dbReference type="Proteomes" id="UP001215503">
    <property type="component" value="Unassembled WGS sequence"/>
</dbReference>
<dbReference type="Gene3D" id="3.40.50.300">
    <property type="entry name" value="P-loop containing nucleotide triphosphate hydrolases"/>
    <property type="match status" value="1"/>
</dbReference>
<proteinExistence type="inferred from homology"/>
<comment type="caution">
    <text evidence="15">The sequence shown here is derived from an EMBL/GenBank/DDBJ whole genome shotgun (WGS) entry which is preliminary data.</text>
</comment>
<dbReference type="InterPro" id="IPR027417">
    <property type="entry name" value="P-loop_NTPase"/>
</dbReference>
<dbReference type="GO" id="GO:0005524">
    <property type="term" value="F:ATP binding"/>
    <property type="evidence" value="ECO:0007669"/>
    <property type="project" value="UniProtKB-KW"/>
</dbReference>
<keyword evidence="16" id="KW-1185">Reference proteome</keyword>
<comment type="subcellular location">
    <subcellularLocation>
        <location evidence="12">Cell inner membrane</location>
        <topology evidence="12">Peripheral membrane protein</topology>
        <orientation evidence="12">Cytoplasmic side</orientation>
    </subcellularLocation>
    <subcellularLocation>
        <location evidence="2">Cell membrane</location>
        <topology evidence="2">Peripheral membrane protein</topology>
    </subcellularLocation>
</comment>
<feature type="region of interest" description="Disordered" evidence="13">
    <location>
        <begin position="217"/>
        <end position="239"/>
    </location>
</feature>
<dbReference type="NCBIfam" id="TIGR02673">
    <property type="entry name" value="FtsE"/>
    <property type="match status" value="1"/>
</dbReference>
<sequence length="239" mass="26127">MVRFEDVTLRYGQGPEILTGLSLHLEPGSFHCLVGPSGAGKSSLLKLLYLGQKPSAGRISLFGRDVSRLSRDGRARLRRQIGVVFQEFRLISHLSVFDNVALPLRLAGERESSLRTKVEELLSWVGLADHLRAAPETLSGGQQQRVAIARALVGRPNLLVADEPTGSVDDRIGQRLMHLFQELHRNGTTIVLATHNLAMVERLGHPVLRLEDGQIAGQPGEEREGLGPLSPGSRGHWPA</sequence>
<evidence type="ECO:0000256" key="12">
    <source>
        <dbReference type="RuleBase" id="RU365094"/>
    </source>
</evidence>
<evidence type="ECO:0000313" key="15">
    <source>
        <dbReference type="EMBL" id="MDF2096897.1"/>
    </source>
</evidence>
<evidence type="ECO:0000256" key="1">
    <source>
        <dbReference type="ARBA" id="ARBA00002579"/>
    </source>
</evidence>
<keyword evidence="9 12" id="KW-0067">ATP-binding</keyword>
<feature type="domain" description="ABC transporter" evidence="14">
    <location>
        <begin position="2"/>
        <end position="237"/>
    </location>
</feature>
<dbReference type="GO" id="GO:0051301">
    <property type="term" value="P:cell division"/>
    <property type="evidence" value="ECO:0007669"/>
    <property type="project" value="UniProtKB-KW"/>
</dbReference>
<reference evidence="15 16" key="1">
    <citation type="submission" date="2023-03" db="EMBL/GenBank/DDBJ databases">
        <title>Fodinicurvata sp. CAU 1616 isolated from sea sendiment.</title>
        <authorList>
            <person name="Kim W."/>
        </authorList>
    </citation>
    <scope>NUCLEOTIDE SEQUENCE [LARGE SCALE GENOMIC DNA]</scope>
    <source>
        <strain evidence="15 16">CAU 1616</strain>
    </source>
</reference>
<accession>A0ABT5YPX7</accession>
<dbReference type="EMBL" id="JARHUD010000008">
    <property type="protein sequence ID" value="MDF2096897.1"/>
    <property type="molecule type" value="Genomic_DNA"/>
</dbReference>
<evidence type="ECO:0000256" key="13">
    <source>
        <dbReference type="SAM" id="MobiDB-lite"/>
    </source>
</evidence>
<evidence type="ECO:0000256" key="5">
    <source>
        <dbReference type="ARBA" id="ARBA00022448"/>
    </source>
</evidence>
<comment type="subunit">
    <text evidence="12">Homodimer. Forms a membrane-associated complex with FtsX.</text>
</comment>
<gene>
    <name evidence="12 15" type="primary">ftsE</name>
    <name evidence="15" type="ORF">P2G67_13020</name>
</gene>
<dbReference type="Pfam" id="PF00005">
    <property type="entry name" value="ABC_tran"/>
    <property type="match status" value="1"/>
</dbReference>
<keyword evidence="5" id="KW-0813">Transport</keyword>
<keyword evidence="10 12" id="KW-0472">Membrane</keyword>
<evidence type="ECO:0000256" key="4">
    <source>
        <dbReference type="ARBA" id="ARBA00020019"/>
    </source>
</evidence>
<dbReference type="InterPro" id="IPR003439">
    <property type="entry name" value="ABC_transporter-like_ATP-bd"/>
</dbReference>
<keyword evidence="6 12" id="KW-1003">Cell membrane</keyword>
<dbReference type="InterPro" id="IPR005286">
    <property type="entry name" value="Cell_div_FtsE"/>
</dbReference>
<dbReference type="InterPro" id="IPR017871">
    <property type="entry name" value="ABC_transporter-like_CS"/>
</dbReference>
<dbReference type="PANTHER" id="PTHR24220">
    <property type="entry name" value="IMPORT ATP-BINDING PROTEIN"/>
    <property type="match status" value="1"/>
</dbReference>
<dbReference type="PROSITE" id="PS00211">
    <property type="entry name" value="ABC_TRANSPORTER_1"/>
    <property type="match status" value="1"/>
</dbReference>
<dbReference type="SMART" id="SM00382">
    <property type="entry name" value="AAA"/>
    <property type="match status" value="1"/>
</dbReference>
<dbReference type="PANTHER" id="PTHR24220:SF470">
    <property type="entry name" value="CELL DIVISION ATP-BINDING PROTEIN FTSE"/>
    <property type="match status" value="1"/>
</dbReference>
<organism evidence="15 16">
    <name type="scientific">Aquibaculum arenosum</name>
    <dbReference type="NCBI Taxonomy" id="3032591"/>
    <lineage>
        <taxon>Bacteria</taxon>
        <taxon>Pseudomonadati</taxon>
        <taxon>Pseudomonadota</taxon>
        <taxon>Alphaproteobacteria</taxon>
        <taxon>Rhodospirillales</taxon>
        <taxon>Rhodovibrionaceae</taxon>
        <taxon>Aquibaculum</taxon>
    </lineage>
</organism>
<comment type="similarity">
    <text evidence="3 12">Belongs to the ABC transporter superfamily.</text>
</comment>
<dbReference type="InterPro" id="IPR015854">
    <property type="entry name" value="ABC_transpr_LolD-like"/>
</dbReference>
<evidence type="ECO:0000313" key="16">
    <source>
        <dbReference type="Proteomes" id="UP001215503"/>
    </source>
</evidence>
<evidence type="ECO:0000259" key="14">
    <source>
        <dbReference type="PROSITE" id="PS50893"/>
    </source>
</evidence>
<comment type="function">
    <text evidence="1">Part of the ABC transporter FtsEX involved in cellular division. Important for assembly or stability of the septal ring.</text>
</comment>
<evidence type="ECO:0000256" key="8">
    <source>
        <dbReference type="ARBA" id="ARBA00022741"/>
    </source>
</evidence>
<dbReference type="InterPro" id="IPR017911">
    <property type="entry name" value="MacB-like_ATP-bd"/>
</dbReference>
<dbReference type="PROSITE" id="PS50893">
    <property type="entry name" value="ABC_TRANSPORTER_2"/>
    <property type="match status" value="1"/>
</dbReference>
<keyword evidence="11 12" id="KW-0131">Cell cycle</keyword>
<evidence type="ECO:0000256" key="6">
    <source>
        <dbReference type="ARBA" id="ARBA00022475"/>
    </source>
</evidence>